<dbReference type="EMBL" id="JAAQHG020000045">
    <property type="protein sequence ID" value="KAL1582704.1"/>
    <property type="molecule type" value="Genomic_DNA"/>
</dbReference>
<gene>
    <name evidence="7" type="ORF">WHR41_08573</name>
</gene>
<evidence type="ECO:0000256" key="1">
    <source>
        <dbReference type="ARBA" id="ARBA00001974"/>
    </source>
</evidence>
<feature type="domain" description="FAD-binding PCMH-type" evidence="6">
    <location>
        <begin position="48"/>
        <end position="220"/>
    </location>
</feature>
<dbReference type="PROSITE" id="PS51387">
    <property type="entry name" value="FAD_PCMH"/>
    <property type="match status" value="1"/>
</dbReference>
<accession>A0AB34KCV4</accession>
<dbReference type="InterPro" id="IPR012951">
    <property type="entry name" value="BBE"/>
</dbReference>
<comment type="similarity">
    <text evidence="2">Belongs to the oxygen-dependent FAD-linked oxidoreductase family.</text>
</comment>
<keyword evidence="8" id="KW-1185">Reference proteome</keyword>
<comment type="caution">
    <text evidence="7">The sequence shown here is derived from an EMBL/GenBank/DDBJ whole genome shotgun (WGS) entry which is preliminary data.</text>
</comment>
<keyword evidence="3" id="KW-0285">Flavoprotein</keyword>
<evidence type="ECO:0000259" key="6">
    <source>
        <dbReference type="PROSITE" id="PS51387"/>
    </source>
</evidence>
<evidence type="ECO:0000313" key="7">
    <source>
        <dbReference type="EMBL" id="KAL1582704.1"/>
    </source>
</evidence>
<dbReference type="Gene3D" id="3.30.465.10">
    <property type="match status" value="1"/>
</dbReference>
<dbReference type="SUPFAM" id="SSF56176">
    <property type="entry name" value="FAD-binding/transporter-associated domain-like"/>
    <property type="match status" value="1"/>
</dbReference>
<dbReference type="InterPro" id="IPR016167">
    <property type="entry name" value="FAD-bd_PCMH_sub1"/>
</dbReference>
<evidence type="ECO:0000313" key="8">
    <source>
        <dbReference type="Proteomes" id="UP000803884"/>
    </source>
</evidence>
<evidence type="ECO:0000256" key="2">
    <source>
        <dbReference type="ARBA" id="ARBA00005466"/>
    </source>
</evidence>
<dbReference type="PANTHER" id="PTHR42973">
    <property type="entry name" value="BINDING OXIDOREDUCTASE, PUTATIVE (AFU_ORTHOLOGUE AFUA_1G17690)-RELATED"/>
    <property type="match status" value="1"/>
</dbReference>
<dbReference type="InterPro" id="IPR050416">
    <property type="entry name" value="FAD-linked_Oxidoreductase"/>
</dbReference>
<dbReference type="GO" id="GO:0016491">
    <property type="term" value="F:oxidoreductase activity"/>
    <property type="evidence" value="ECO:0007669"/>
    <property type="project" value="UniProtKB-KW"/>
</dbReference>
<evidence type="ECO:0000256" key="5">
    <source>
        <dbReference type="ARBA" id="ARBA00023002"/>
    </source>
</evidence>
<protein>
    <recommendedName>
        <fullName evidence="6">FAD-binding PCMH-type domain-containing protein</fullName>
    </recommendedName>
</protein>
<dbReference type="GeneID" id="96010015"/>
<dbReference type="PANTHER" id="PTHR42973:SF39">
    <property type="entry name" value="FAD-BINDING PCMH-TYPE DOMAIN-CONTAINING PROTEIN"/>
    <property type="match status" value="1"/>
</dbReference>
<dbReference type="InterPro" id="IPR016166">
    <property type="entry name" value="FAD-bd_PCMH"/>
</dbReference>
<sequence length="503" mass="53374">MGSLPNAKRSITPNDIAALRHMLSDTNAKVLSPSDAGYSASIARWSRAAEKPAGVSIIPTTDGEVGLAIKYAHENGIDVAVKGGGHSTAGASSTHGGLLIDLGAAMNKVTVDPAKQQLRIPGGALWGDVDAAAWEYGLATVGGTVADTGVGGLSLGGGYGVLSGELGLVIDNMVSATVVLANGDIAVASETENADLFWALRGAGQNFGVTTELVLQAYPQGECFMGMMVFAPTAENIGKLVQAANELHGIRQTSEGPATKAAGRTMSLMGIVKPPPAEGKTAILVLVSCNTDEATGRELYKDFIELGPMVNTLGMGPYTQVNKQVPAITGMRSSLKGAAFVMPLREEFVHQVLASYEAYTAECEDAKESLVAWELYDPCLVAKLENGCFANRGHHFNSLVMPMWSKAENDQFCRQWARDVSNMFKKEIEAHGETASAGIEGGASVRGKKGAVLLYGNYDQYDEISKDIFGEHYERLAQIKARYDPDNMFNKLFPITPAAELFE</sequence>
<dbReference type="RefSeq" id="XP_069225811.1">
    <property type="nucleotide sequence ID" value="XM_069377177.1"/>
</dbReference>
<dbReference type="Gene3D" id="3.40.462.20">
    <property type="match status" value="1"/>
</dbReference>
<keyword evidence="4" id="KW-0274">FAD</keyword>
<dbReference type="InterPro" id="IPR006094">
    <property type="entry name" value="Oxid_FAD_bind_N"/>
</dbReference>
<evidence type="ECO:0000256" key="4">
    <source>
        <dbReference type="ARBA" id="ARBA00022827"/>
    </source>
</evidence>
<name>A0AB34KCV4_9PEZI</name>
<dbReference type="Gene3D" id="3.30.43.10">
    <property type="entry name" value="Uridine Diphospho-n-acetylenolpyruvylglucosamine Reductase, domain 2"/>
    <property type="match status" value="1"/>
</dbReference>
<keyword evidence="5" id="KW-0560">Oxidoreductase</keyword>
<dbReference type="Pfam" id="PF01565">
    <property type="entry name" value="FAD_binding_4"/>
    <property type="match status" value="1"/>
</dbReference>
<comment type="cofactor">
    <cofactor evidence="1">
        <name>FAD</name>
        <dbReference type="ChEBI" id="CHEBI:57692"/>
    </cofactor>
</comment>
<evidence type="ECO:0000256" key="3">
    <source>
        <dbReference type="ARBA" id="ARBA00022630"/>
    </source>
</evidence>
<dbReference type="AlphaFoldDB" id="A0AB34KCV4"/>
<organism evidence="7 8">
    <name type="scientific">Cladosporium halotolerans</name>
    <dbReference type="NCBI Taxonomy" id="1052096"/>
    <lineage>
        <taxon>Eukaryota</taxon>
        <taxon>Fungi</taxon>
        <taxon>Dikarya</taxon>
        <taxon>Ascomycota</taxon>
        <taxon>Pezizomycotina</taxon>
        <taxon>Dothideomycetes</taxon>
        <taxon>Dothideomycetidae</taxon>
        <taxon>Cladosporiales</taxon>
        <taxon>Cladosporiaceae</taxon>
        <taxon>Cladosporium</taxon>
    </lineage>
</organism>
<dbReference type="GO" id="GO:0071949">
    <property type="term" value="F:FAD binding"/>
    <property type="evidence" value="ECO:0007669"/>
    <property type="project" value="InterPro"/>
</dbReference>
<dbReference type="InterPro" id="IPR016169">
    <property type="entry name" value="FAD-bd_PCMH_sub2"/>
</dbReference>
<proteinExistence type="inferred from homology"/>
<dbReference type="Pfam" id="PF08031">
    <property type="entry name" value="BBE"/>
    <property type="match status" value="1"/>
</dbReference>
<dbReference type="Proteomes" id="UP000803884">
    <property type="component" value="Unassembled WGS sequence"/>
</dbReference>
<reference evidence="7 8" key="1">
    <citation type="journal article" date="2020" name="Microbiol. Resour. Announc.">
        <title>Draft Genome Sequence of a Cladosporium Species Isolated from the Mesophotic Ascidian Didemnum maculosum.</title>
        <authorList>
            <person name="Gioti A."/>
            <person name="Siaperas R."/>
            <person name="Nikolaivits E."/>
            <person name="Le Goff G."/>
            <person name="Ouazzani J."/>
            <person name="Kotoulas G."/>
            <person name="Topakas E."/>
        </authorList>
    </citation>
    <scope>NUCLEOTIDE SEQUENCE [LARGE SCALE GENOMIC DNA]</scope>
    <source>
        <strain evidence="7 8">TM138-S3</strain>
    </source>
</reference>
<dbReference type="InterPro" id="IPR036318">
    <property type="entry name" value="FAD-bd_PCMH-like_sf"/>
</dbReference>